<gene>
    <name evidence="1" type="ORF">ABVK25_004223</name>
</gene>
<protein>
    <submittedName>
        <fullName evidence="1">Uncharacterized protein</fullName>
    </submittedName>
</protein>
<reference evidence="1 2" key="1">
    <citation type="submission" date="2024-09" db="EMBL/GenBank/DDBJ databases">
        <title>Rethinking Asexuality: The Enigmatic Case of Functional Sexual Genes in Lepraria (Stereocaulaceae).</title>
        <authorList>
            <person name="Doellman M."/>
            <person name="Sun Y."/>
            <person name="Barcenas-Pena A."/>
            <person name="Lumbsch H.T."/>
            <person name="Grewe F."/>
        </authorList>
    </citation>
    <scope>NUCLEOTIDE SEQUENCE [LARGE SCALE GENOMIC DNA]</scope>
    <source>
        <strain evidence="1 2">Grewe 0041</strain>
    </source>
</reference>
<accession>A0ABR4BC75</accession>
<evidence type="ECO:0000313" key="2">
    <source>
        <dbReference type="Proteomes" id="UP001590951"/>
    </source>
</evidence>
<sequence length="100" mass="11586">MSLLGRQLHACEDLYEESLKRYSNQEAQHLLLPGTMIPRSLQTQSSLYVKPKLYGDIFAARRRGGDWRNAYLTMDLALRLFSHHNLNIGYCKLWSKQAST</sequence>
<proteinExistence type="predicted"/>
<keyword evidence="2" id="KW-1185">Reference proteome</keyword>
<evidence type="ECO:0000313" key="1">
    <source>
        <dbReference type="EMBL" id="KAL2055415.1"/>
    </source>
</evidence>
<organism evidence="1 2">
    <name type="scientific">Lepraria finkii</name>
    <dbReference type="NCBI Taxonomy" id="1340010"/>
    <lineage>
        <taxon>Eukaryota</taxon>
        <taxon>Fungi</taxon>
        <taxon>Dikarya</taxon>
        <taxon>Ascomycota</taxon>
        <taxon>Pezizomycotina</taxon>
        <taxon>Lecanoromycetes</taxon>
        <taxon>OSLEUM clade</taxon>
        <taxon>Lecanoromycetidae</taxon>
        <taxon>Lecanorales</taxon>
        <taxon>Lecanorineae</taxon>
        <taxon>Stereocaulaceae</taxon>
        <taxon>Lepraria</taxon>
    </lineage>
</organism>
<name>A0ABR4BC75_9LECA</name>
<comment type="caution">
    <text evidence="1">The sequence shown here is derived from an EMBL/GenBank/DDBJ whole genome shotgun (WGS) entry which is preliminary data.</text>
</comment>
<dbReference type="Proteomes" id="UP001590951">
    <property type="component" value="Unassembled WGS sequence"/>
</dbReference>
<dbReference type="EMBL" id="JBHFEH010000011">
    <property type="protein sequence ID" value="KAL2055415.1"/>
    <property type="molecule type" value="Genomic_DNA"/>
</dbReference>